<dbReference type="Gene3D" id="1.10.287.110">
    <property type="entry name" value="DnaJ domain"/>
    <property type="match status" value="1"/>
</dbReference>
<dbReference type="InterPro" id="IPR036869">
    <property type="entry name" value="J_dom_sf"/>
</dbReference>
<evidence type="ECO:0000313" key="2">
    <source>
        <dbReference type="EMBL" id="GAG05557.1"/>
    </source>
</evidence>
<evidence type="ECO:0000259" key="1">
    <source>
        <dbReference type="PROSITE" id="PS50076"/>
    </source>
</evidence>
<gene>
    <name evidence="2" type="ORF">S01H1_36571</name>
</gene>
<proteinExistence type="predicted"/>
<sequence length="197" mass="22740">MKSFDGLNYYEILKIPTNSPSFEIKRAYRDALSIYDEDSPVTYSLFSNEERDSILKTIKEAFLTLIDEHKRAAYDTMLSDSEQVDLSITSMRNQKKPVPFYTGNMTNIDNFAERVRKKSGEKEVEKLLNEILSKDSISGDDVKKLREAFEVEISEINAITRISVSVIKSMEENLIEDLPPDLYLKNFLKLYAETLQI</sequence>
<dbReference type="AlphaFoldDB" id="X0V2C4"/>
<feature type="domain" description="J" evidence="1">
    <location>
        <begin position="8"/>
        <end position="78"/>
    </location>
</feature>
<reference evidence="2" key="1">
    <citation type="journal article" date="2014" name="Front. Microbiol.">
        <title>High frequency of phylogenetically diverse reductive dehalogenase-homologous genes in deep subseafloor sedimentary metagenomes.</title>
        <authorList>
            <person name="Kawai M."/>
            <person name="Futagami T."/>
            <person name="Toyoda A."/>
            <person name="Takaki Y."/>
            <person name="Nishi S."/>
            <person name="Hori S."/>
            <person name="Arai W."/>
            <person name="Tsubouchi T."/>
            <person name="Morono Y."/>
            <person name="Uchiyama I."/>
            <person name="Ito T."/>
            <person name="Fujiyama A."/>
            <person name="Inagaki F."/>
            <person name="Takami H."/>
        </authorList>
    </citation>
    <scope>NUCLEOTIDE SEQUENCE</scope>
    <source>
        <strain evidence="2">Expedition CK06-06</strain>
    </source>
</reference>
<dbReference type="Gene3D" id="1.10.260.40">
    <property type="entry name" value="lambda repressor-like DNA-binding domains"/>
    <property type="match status" value="1"/>
</dbReference>
<dbReference type="Pfam" id="PF13413">
    <property type="entry name" value="HTH_25"/>
    <property type="match status" value="1"/>
</dbReference>
<dbReference type="Pfam" id="PF00226">
    <property type="entry name" value="DnaJ"/>
    <property type="match status" value="1"/>
</dbReference>
<dbReference type="PROSITE" id="PS50076">
    <property type="entry name" value="DNAJ_2"/>
    <property type="match status" value="1"/>
</dbReference>
<dbReference type="SUPFAM" id="SSF46565">
    <property type="entry name" value="Chaperone J-domain"/>
    <property type="match status" value="1"/>
</dbReference>
<dbReference type="InterPro" id="IPR010982">
    <property type="entry name" value="Lambda_DNA-bd_dom_sf"/>
</dbReference>
<comment type="caution">
    <text evidence="2">The sequence shown here is derived from an EMBL/GenBank/DDBJ whole genome shotgun (WGS) entry which is preliminary data.</text>
</comment>
<name>X0V2C4_9ZZZZ</name>
<dbReference type="InterPro" id="IPR001623">
    <property type="entry name" value="DnaJ_domain"/>
</dbReference>
<dbReference type="EMBL" id="BARS01022921">
    <property type="protein sequence ID" value="GAG05557.1"/>
    <property type="molecule type" value="Genomic_DNA"/>
</dbReference>
<accession>X0V2C4</accession>
<dbReference type="GO" id="GO:0003677">
    <property type="term" value="F:DNA binding"/>
    <property type="evidence" value="ECO:0007669"/>
    <property type="project" value="InterPro"/>
</dbReference>
<organism evidence="2">
    <name type="scientific">marine sediment metagenome</name>
    <dbReference type="NCBI Taxonomy" id="412755"/>
    <lineage>
        <taxon>unclassified sequences</taxon>
        <taxon>metagenomes</taxon>
        <taxon>ecological metagenomes</taxon>
    </lineage>
</organism>
<protein>
    <recommendedName>
        <fullName evidence="1">J domain-containing protein</fullName>
    </recommendedName>
</protein>
<feature type="non-terminal residue" evidence="2">
    <location>
        <position position="197"/>
    </location>
</feature>